<comment type="caution">
    <text evidence="2">The sequence shown here is derived from an EMBL/GenBank/DDBJ whole genome shotgun (WGS) entry which is preliminary data.</text>
</comment>
<dbReference type="AlphaFoldDB" id="V6KFM5"/>
<protein>
    <submittedName>
        <fullName evidence="2">Uncharacterized protein</fullName>
    </submittedName>
</protein>
<evidence type="ECO:0000313" key="2">
    <source>
        <dbReference type="EMBL" id="EST30226.1"/>
    </source>
</evidence>
<keyword evidence="1" id="KW-0812">Transmembrane</keyword>
<accession>V6KFM5</accession>
<dbReference type="RefSeq" id="WP_023547741.1">
    <property type="nucleotide sequence ID" value="NZ_CM002285.1"/>
</dbReference>
<keyword evidence="1" id="KW-1133">Transmembrane helix</keyword>
<name>V6KFM5_STRRC</name>
<dbReference type="HOGENOM" id="CLU_1980390_0_0_11"/>
<dbReference type="Proteomes" id="UP000017984">
    <property type="component" value="Chromosome"/>
</dbReference>
<dbReference type="EMBL" id="AWQX01000166">
    <property type="protein sequence ID" value="EST30226.1"/>
    <property type="molecule type" value="Genomic_DNA"/>
</dbReference>
<sequence>MAVVAARRLRRRVVFFTGFGAGFLNLVLGAVLFARVPRRLPGRVDTPADSVARAGVPLGGLIAGAVVAPVGLVSVLLIAGAAYFLTTNLAGLRGEWSETGHGRGGPAAVPPVEGMCGQKWRKGVAK</sequence>
<reference evidence="2 3" key="1">
    <citation type="journal article" date="2014" name="Genome Announc.">
        <title>Draft Genome Sequence of Streptomyces roseochromogenes subsp. oscitans DS 12.976, Producer of the Aminocoumarin Antibiotic Clorobiocin.</title>
        <authorList>
            <person name="Ruckert C."/>
            <person name="Kalinowski J."/>
            <person name="Heide L."/>
            <person name="Apel A.K."/>
        </authorList>
    </citation>
    <scope>NUCLEOTIDE SEQUENCE [LARGE SCALE GENOMIC DNA]</scope>
    <source>
        <strain evidence="2 3">DS 12.976</strain>
    </source>
</reference>
<evidence type="ECO:0000256" key="1">
    <source>
        <dbReference type="SAM" id="Phobius"/>
    </source>
</evidence>
<keyword evidence="1" id="KW-0472">Membrane</keyword>
<dbReference type="InterPro" id="IPR036259">
    <property type="entry name" value="MFS_trans_sf"/>
</dbReference>
<evidence type="ECO:0000313" key="3">
    <source>
        <dbReference type="Proteomes" id="UP000017984"/>
    </source>
</evidence>
<keyword evidence="3" id="KW-1185">Reference proteome</keyword>
<dbReference type="PATRIC" id="fig|1352936.5.peg.3982"/>
<feature type="transmembrane region" description="Helical" evidence="1">
    <location>
        <begin position="54"/>
        <end position="85"/>
    </location>
</feature>
<organism evidence="2 3">
    <name type="scientific">Streptomyces roseochromogenus subsp. oscitans DS 12.976</name>
    <dbReference type="NCBI Taxonomy" id="1352936"/>
    <lineage>
        <taxon>Bacteria</taxon>
        <taxon>Bacillati</taxon>
        <taxon>Actinomycetota</taxon>
        <taxon>Actinomycetes</taxon>
        <taxon>Kitasatosporales</taxon>
        <taxon>Streptomycetaceae</taxon>
        <taxon>Streptomyces</taxon>
    </lineage>
</organism>
<proteinExistence type="predicted"/>
<feature type="transmembrane region" description="Helical" evidence="1">
    <location>
        <begin position="12"/>
        <end position="34"/>
    </location>
</feature>
<dbReference type="STRING" id="1352936.M878_18985"/>
<dbReference type="SUPFAM" id="SSF103473">
    <property type="entry name" value="MFS general substrate transporter"/>
    <property type="match status" value="1"/>
</dbReference>
<gene>
    <name evidence="2" type="ORF">M878_18985</name>
</gene>